<keyword evidence="3" id="KW-1185">Reference proteome</keyword>
<reference evidence="2" key="2">
    <citation type="submission" date="2023-05" db="EMBL/GenBank/DDBJ databases">
        <authorList>
            <consortium name="Lawrence Berkeley National Laboratory"/>
            <person name="Steindorff A."/>
            <person name="Hensen N."/>
            <person name="Bonometti L."/>
            <person name="Westerberg I."/>
            <person name="Brannstrom I.O."/>
            <person name="Guillou S."/>
            <person name="Cros-Aarteil S."/>
            <person name="Calhoun S."/>
            <person name="Haridas S."/>
            <person name="Kuo A."/>
            <person name="Mondo S."/>
            <person name="Pangilinan J."/>
            <person name="Riley R."/>
            <person name="Labutti K."/>
            <person name="Andreopoulos B."/>
            <person name="Lipzen A."/>
            <person name="Chen C."/>
            <person name="Yanf M."/>
            <person name="Daum C."/>
            <person name="Ng V."/>
            <person name="Clum A."/>
            <person name="Ohm R."/>
            <person name="Martin F."/>
            <person name="Silar P."/>
            <person name="Natvig D."/>
            <person name="Lalanne C."/>
            <person name="Gautier V."/>
            <person name="Ament-Velasquez S.L."/>
            <person name="Kruys A."/>
            <person name="Hutchinson M.I."/>
            <person name="Powell A.J."/>
            <person name="Barry K."/>
            <person name="Miller A.N."/>
            <person name="Grigoriev I.V."/>
            <person name="Debuchy R."/>
            <person name="Gladieux P."/>
            <person name="Thoren M.H."/>
            <person name="Johannesson H."/>
        </authorList>
    </citation>
    <scope>NUCLEOTIDE SEQUENCE</scope>
    <source>
        <strain evidence="2">CBS 757.83</strain>
    </source>
</reference>
<gene>
    <name evidence="2" type="ORF">N658DRAFT_497195</name>
</gene>
<comment type="caution">
    <text evidence="2">The sequence shown here is derived from an EMBL/GenBank/DDBJ whole genome shotgun (WGS) entry which is preliminary data.</text>
</comment>
<dbReference type="EMBL" id="MU863639">
    <property type="protein sequence ID" value="KAK4100761.1"/>
    <property type="molecule type" value="Genomic_DNA"/>
</dbReference>
<evidence type="ECO:0000313" key="2">
    <source>
        <dbReference type="EMBL" id="KAK4100761.1"/>
    </source>
</evidence>
<accession>A0AAN6Q0Y6</accession>
<reference evidence="2" key="1">
    <citation type="journal article" date="2023" name="Mol. Phylogenet. Evol.">
        <title>Genome-scale phylogeny and comparative genomics of the fungal order Sordariales.</title>
        <authorList>
            <person name="Hensen N."/>
            <person name="Bonometti L."/>
            <person name="Westerberg I."/>
            <person name="Brannstrom I.O."/>
            <person name="Guillou S."/>
            <person name="Cros-Aarteil S."/>
            <person name="Calhoun S."/>
            <person name="Haridas S."/>
            <person name="Kuo A."/>
            <person name="Mondo S."/>
            <person name="Pangilinan J."/>
            <person name="Riley R."/>
            <person name="LaButti K."/>
            <person name="Andreopoulos B."/>
            <person name="Lipzen A."/>
            <person name="Chen C."/>
            <person name="Yan M."/>
            <person name="Daum C."/>
            <person name="Ng V."/>
            <person name="Clum A."/>
            <person name="Steindorff A."/>
            <person name="Ohm R.A."/>
            <person name="Martin F."/>
            <person name="Silar P."/>
            <person name="Natvig D.O."/>
            <person name="Lalanne C."/>
            <person name="Gautier V."/>
            <person name="Ament-Velasquez S.L."/>
            <person name="Kruys A."/>
            <person name="Hutchinson M.I."/>
            <person name="Powell A.J."/>
            <person name="Barry K."/>
            <person name="Miller A.N."/>
            <person name="Grigoriev I.V."/>
            <person name="Debuchy R."/>
            <person name="Gladieux P."/>
            <person name="Hiltunen Thoren M."/>
            <person name="Johannesson H."/>
        </authorList>
    </citation>
    <scope>NUCLEOTIDE SEQUENCE</scope>
    <source>
        <strain evidence="2">CBS 757.83</strain>
    </source>
</reference>
<protein>
    <submittedName>
        <fullName evidence="2">Uncharacterized protein</fullName>
    </submittedName>
</protein>
<evidence type="ECO:0000256" key="1">
    <source>
        <dbReference type="SAM" id="MobiDB-lite"/>
    </source>
</evidence>
<organism evidence="2 3">
    <name type="scientific">Parathielavia hyrcaniae</name>
    <dbReference type="NCBI Taxonomy" id="113614"/>
    <lineage>
        <taxon>Eukaryota</taxon>
        <taxon>Fungi</taxon>
        <taxon>Dikarya</taxon>
        <taxon>Ascomycota</taxon>
        <taxon>Pezizomycotina</taxon>
        <taxon>Sordariomycetes</taxon>
        <taxon>Sordariomycetidae</taxon>
        <taxon>Sordariales</taxon>
        <taxon>Chaetomiaceae</taxon>
        <taxon>Parathielavia</taxon>
    </lineage>
</organism>
<dbReference type="Proteomes" id="UP001305647">
    <property type="component" value="Unassembled WGS sequence"/>
</dbReference>
<feature type="region of interest" description="Disordered" evidence="1">
    <location>
        <begin position="47"/>
        <end position="66"/>
    </location>
</feature>
<proteinExistence type="predicted"/>
<evidence type="ECO:0000313" key="3">
    <source>
        <dbReference type="Proteomes" id="UP001305647"/>
    </source>
</evidence>
<name>A0AAN6Q0Y6_9PEZI</name>
<feature type="non-terminal residue" evidence="2">
    <location>
        <position position="66"/>
    </location>
</feature>
<dbReference type="AlphaFoldDB" id="A0AAN6Q0Y6"/>
<sequence>MSETDPYQAQALGHLLDPNKVVEEHIQVVNNHIERLAAKHSIELPSTTPGFTPVPDIKAVKQEHTV</sequence>